<reference evidence="2 3" key="1">
    <citation type="submission" date="2008-07" db="EMBL/GenBank/DDBJ databases">
        <authorList>
            <person name="El-Sayed N."/>
            <person name="Caler E."/>
            <person name="Inman J."/>
            <person name="Amedeo P."/>
            <person name="Hass B."/>
            <person name="Wortman J."/>
        </authorList>
    </citation>
    <scope>NUCLEOTIDE SEQUENCE [LARGE SCALE GENOMIC DNA]</scope>
    <source>
        <strain evidence="2">ATCC 50983</strain>
        <strain evidence="3">ATCC 50983 / TXsc</strain>
    </source>
</reference>
<name>C5K463_PERM5</name>
<dbReference type="SUPFAM" id="SSF53098">
    <property type="entry name" value="Ribonuclease H-like"/>
    <property type="match status" value="1"/>
</dbReference>
<evidence type="ECO:0000313" key="3">
    <source>
        <dbReference type="Proteomes" id="UP000007800"/>
    </source>
</evidence>
<evidence type="ECO:0000313" key="2">
    <source>
        <dbReference type="EMBL" id="EER20730.1"/>
    </source>
</evidence>
<gene>
    <name evidence="1" type="ORF">Pmar_PMAR013844</name>
    <name evidence="2" type="ORF">Pmar_PMAR022721</name>
</gene>
<keyword evidence="3" id="KW-1185">Reference proteome</keyword>
<dbReference type="RefSeq" id="XP_002764949.1">
    <property type="nucleotide sequence ID" value="XM_002764903.1"/>
</dbReference>
<evidence type="ECO:0000313" key="1">
    <source>
        <dbReference type="EMBL" id="EEQ97666.1"/>
    </source>
</evidence>
<dbReference type="InterPro" id="IPR012337">
    <property type="entry name" value="RNaseH-like_sf"/>
</dbReference>
<dbReference type="RefSeq" id="XP_002788934.1">
    <property type="nucleotide sequence ID" value="XM_002788888.1"/>
</dbReference>
<dbReference type="InterPro" id="IPR036397">
    <property type="entry name" value="RNaseH_sf"/>
</dbReference>
<proteinExistence type="predicted"/>
<dbReference type="AlphaFoldDB" id="C5K463"/>
<dbReference type="GeneID" id="9051298"/>
<dbReference type="GO" id="GO:0003676">
    <property type="term" value="F:nucleic acid binding"/>
    <property type="evidence" value="ECO:0007669"/>
    <property type="project" value="InterPro"/>
</dbReference>
<dbReference type="Gene3D" id="3.30.420.10">
    <property type="entry name" value="Ribonuclease H-like superfamily/Ribonuclease H"/>
    <property type="match status" value="1"/>
</dbReference>
<organism evidence="3">
    <name type="scientific">Perkinsus marinus (strain ATCC 50983 / TXsc)</name>
    <dbReference type="NCBI Taxonomy" id="423536"/>
    <lineage>
        <taxon>Eukaryota</taxon>
        <taxon>Sar</taxon>
        <taxon>Alveolata</taxon>
        <taxon>Perkinsozoa</taxon>
        <taxon>Perkinsea</taxon>
        <taxon>Perkinsida</taxon>
        <taxon>Perkinsidae</taxon>
        <taxon>Perkinsus</taxon>
    </lineage>
</organism>
<dbReference type="GeneID" id="9036950"/>
<accession>C5K463</accession>
<dbReference type="EMBL" id="GG687004">
    <property type="protein sequence ID" value="EEQ97666.1"/>
    <property type="molecule type" value="Genomic_DNA"/>
</dbReference>
<sequence length="58" mass="6464">MSVRPLKGMSAQSVTSAFMDTCKLLGVPYIVITDNGKEFEEGMNVLIKSYMEHCEVAY</sequence>
<dbReference type="Proteomes" id="UP000007800">
    <property type="component" value="Unassembled WGS sequence"/>
</dbReference>
<protein>
    <submittedName>
        <fullName evidence="2">Uncharacterized protein</fullName>
    </submittedName>
</protein>
<dbReference type="OrthoDB" id="2499658at2759"/>
<dbReference type="EMBL" id="GG670420">
    <property type="protein sequence ID" value="EER20730.1"/>
    <property type="molecule type" value="Genomic_DNA"/>
</dbReference>